<accession>A0A210R5Q5</accession>
<dbReference type="SMART" id="SM00389">
    <property type="entry name" value="HOX"/>
    <property type="match status" value="1"/>
</dbReference>
<evidence type="ECO:0000256" key="13">
    <source>
        <dbReference type="RuleBase" id="RU000682"/>
    </source>
</evidence>
<dbReference type="GO" id="GO:0005789">
    <property type="term" value="C:endoplasmic reticulum membrane"/>
    <property type="evidence" value="ECO:0007669"/>
    <property type="project" value="UniProtKB-SubCell"/>
</dbReference>
<dbReference type="PROSITE" id="PS50922">
    <property type="entry name" value="TLC"/>
    <property type="match status" value="1"/>
</dbReference>
<evidence type="ECO:0000256" key="3">
    <source>
        <dbReference type="ARBA" id="ARBA00004991"/>
    </source>
</evidence>
<evidence type="ECO:0000256" key="2">
    <source>
        <dbReference type="ARBA" id="ARBA00004760"/>
    </source>
</evidence>
<keyword evidence="11 13" id="KW-0539">Nucleus</keyword>
<feature type="transmembrane region" description="Helical" evidence="15">
    <location>
        <begin position="182"/>
        <end position="200"/>
    </location>
</feature>
<evidence type="ECO:0000256" key="1">
    <source>
        <dbReference type="ARBA" id="ARBA00004477"/>
    </source>
</evidence>
<dbReference type="UniPathway" id="UPA00222"/>
<dbReference type="Gene3D" id="1.10.10.60">
    <property type="entry name" value="Homeodomain-like"/>
    <property type="match status" value="1"/>
</dbReference>
<dbReference type="PANTHER" id="PTHR12560:SF0">
    <property type="entry name" value="LD18904P"/>
    <property type="match status" value="1"/>
</dbReference>
<protein>
    <submittedName>
        <fullName evidence="18">Ceramide synthase 2</fullName>
    </submittedName>
</protein>
<keyword evidence="6" id="KW-0256">Endoplasmic reticulum</keyword>
<evidence type="ECO:0000256" key="12">
    <source>
        <dbReference type="PROSITE-ProRule" id="PRU00205"/>
    </source>
</evidence>
<gene>
    <name evidence="18" type="ORF">KP79_PYT19237</name>
</gene>
<dbReference type="Pfam" id="PF00046">
    <property type="entry name" value="Homeodomain"/>
    <property type="match status" value="1"/>
</dbReference>
<dbReference type="CDD" id="cd00086">
    <property type="entry name" value="homeodomain"/>
    <property type="match status" value="1"/>
</dbReference>
<dbReference type="Proteomes" id="UP000242188">
    <property type="component" value="Unassembled WGS sequence"/>
</dbReference>
<feature type="transmembrane region" description="Helical" evidence="15">
    <location>
        <begin position="263"/>
        <end position="284"/>
    </location>
</feature>
<comment type="subcellular location">
    <subcellularLocation>
        <location evidence="1">Endoplasmic reticulum membrane</location>
        <topology evidence="1">Multi-pass membrane protein</topology>
    </subcellularLocation>
    <subcellularLocation>
        <location evidence="11 13">Nucleus</location>
    </subcellularLocation>
</comment>
<evidence type="ECO:0000256" key="5">
    <source>
        <dbReference type="ARBA" id="ARBA00022692"/>
    </source>
</evidence>
<dbReference type="Pfam" id="PF03798">
    <property type="entry name" value="TRAM_LAG1_CLN8"/>
    <property type="match status" value="1"/>
</dbReference>
<dbReference type="PROSITE" id="PS50071">
    <property type="entry name" value="HOMEOBOX_2"/>
    <property type="match status" value="1"/>
</dbReference>
<dbReference type="GO" id="GO:0050291">
    <property type="term" value="F:sphingosine N-acyltransferase activity"/>
    <property type="evidence" value="ECO:0007669"/>
    <property type="project" value="InterPro"/>
</dbReference>
<feature type="transmembrane region" description="Helical" evidence="15">
    <location>
        <begin position="304"/>
        <end position="331"/>
    </location>
</feature>
<evidence type="ECO:0000256" key="4">
    <source>
        <dbReference type="ARBA" id="ARBA00022679"/>
    </source>
</evidence>
<evidence type="ECO:0000256" key="10">
    <source>
        <dbReference type="ARBA" id="ARBA00049036"/>
    </source>
</evidence>
<evidence type="ECO:0000259" key="17">
    <source>
        <dbReference type="PROSITE" id="PS50922"/>
    </source>
</evidence>
<keyword evidence="5 12" id="KW-0812">Transmembrane</keyword>
<keyword evidence="8" id="KW-0443">Lipid metabolism</keyword>
<dbReference type="GO" id="GO:0003677">
    <property type="term" value="F:DNA binding"/>
    <property type="evidence" value="ECO:0007669"/>
    <property type="project" value="UniProtKB-UniRule"/>
</dbReference>
<dbReference type="FunFam" id="1.10.10.60:FF:000020">
    <property type="entry name" value="Ceramide synthase 5"/>
    <property type="match status" value="1"/>
</dbReference>
<dbReference type="SUPFAM" id="SSF46689">
    <property type="entry name" value="Homeodomain-like"/>
    <property type="match status" value="1"/>
</dbReference>
<sequence>MATVQAFRDWFWNEKVWLPGNLTWKEFENPPPGEYYPLEKHILLPSFLLGIILLGVRFVYERCLVVPFAKYMGLTFKKRYALEKNPTLEAVYTADKFPEQGKIQELSKKTSLTERQIQRWFRHRRSRDIPGRMKKFRECSWHFLFYSFSFFGGLYVLWDKPYFWDSKYCWVSGVRQHVPNDIYWYYTIELAFYWNLVFTLVTDHKRKDFKELVVHHIVTMMLIYFSFASNQIRIGTLVLLVHDSVDFWLAGAKMANYVKKATLTDTLFGVFFVVWLFTRLYVYPFRVVWSATFQSLDHLPIWPAYWILNGLLWVLQILHVIWTYMIVRIMATKFTGDKKLKDLSSDTEVSTGGEEEEEDIIQGKTSVSNGCPPALSRSPKAADSRKKRRA</sequence>
<comment type="caution">
    <text evidence="18">The sequence shown here is derived from an EMBL/GenBank/DDBJ whole genome shotgun (WGS) entry which is preliminary data.</text>
</comment>
<feature type="domain" description="TLC" evidence="17">
    <location>
        <begin position="134"/>
        <end position="335"/>
    </location>
</feature>
<feature type="region of interest" description="Disordered" evidence="14">
    <location>
        <begin position="342"/>
        <end position="390"/>
    </location>
</feature>
<dbReference type="EMBL" id="NEDP02000228">
    <property type="protein sequence ID" value="OWF56266.1"/>
    <property type="molecule type" value="Genomic_DNA"/>
</dbReference>
<reference evidence="18 19" key="1">
    <citation type="journal article" date="2017" name="Nat. Ecol. Evol.">
        <title>Scallop genome provides insights into evolution of bilaterian karyotype and development.</title>
        <authorList>
            <person name="Wang S."/>
            <person name="Zhang J."/>
            <person name="Jiao W."/>
            <person name="Li J."/>
            <person name="Xun X."/>
            <person name="Sun Y."/>
            <person name="Guo X."/>
            <person name="Huan P."/>
            <person name="Dong B."/>
            <person name="Zhang L."/>
            <person name="Hu X."/>
            <person name="Sun X."/>
            <person name="Wang J."/>
            <person name="Zhao C."/>
            <person name="Wang Y."/>
            <person name="Wang D."/>
            <person name="Huang X."/>
            <person name="Wang R."/>
            <person name="Lv J."/>
            <person name="Li Y."/>
            <person name="Zhang Z."/>
            <person name="Liu B."/>
            <person name="Lu W."/>
            <person name="Hui Y."/>
            <person name="Liang J."/>
            <person name="Zhou Z."/>
            <person name="Hou R."/>
            <person name="Li X."/>
            <person name="Liu Y."/>
            <person name="Li H."/>
            <person name="Ning X."/>
            <person name="Lin Y."/>
            <person name="Zhao L."/>
            <person name="Xing Q."/>
            <person name="Dou J."/>
            <person name="Li Y."/>
            <person name="Mao J."/>
            <person name="Guo H."/>
            <person name="Dou H."/>
            <person name="Li T."/>
            <person name="Mu C."/>
            <person name="Jiang W."/>
            <person name="Fu Q."/>
            <person name="Fu X."/>
            <person name="Miao Y."/>
            <person name="Liu J."/>
            <person name="Yu Q."/>
            <person name="Li R."/>
            <person name="Liao H."/>
            <person name="Li X."/>
            <person name="Kong Y."/>
            <person name="Jiang Z."/>
            <person name="Chourrout D."/>
            <person name="Li R."/>
            <person name="Bao Z."/>
        </authorList>
    </citation>
    <scope>NUCLEOTIDE SEQUENCE [LARGE SCALE GENOMIC DNA]</scope>
    <source>
        <strain evidence="18 19">PY_sf001</strain>
    </source>
</reference>
<dbReference type="PIRSF" id="PIRSF005225">
    <property type="entry name" value="LAG1_LAC1"/>
    <property type="match status" value="1"/>
</dbReference>
<evidence type="ECO:0000256" key="8">
    <source>
        <dbReference type="ARBA" id="ARBA00023098"/>
    </source>
</evidence>
<dbReference type="InterPro" id="IPR006634">
    <property type="entry name" value="TLC-dom"/>
</dbReference>
<evidence type="ECO:0000259" key="16">
    <source>
        <dbReference type="PROSITE" id="PS50071"/>
    </source>
</evidence>
<organism evidence="18 19">
    <name type="scientific">Mizuhopecten yessoensis</name>
    <name type="common">Japanese scallop</name>
    <name type="synonym">Patinopecten yessoensis</name>
    <dbReference type="NCBI Taxonomy" id="6573"/>
    <lineage>
        <taxon>Eukaryota</taxon>
        <taxon>Metazoa</taxon>
        <taxon>Spiralia</taxon>
        <taxon>Lophotrochozoa</taxon>
        <taxon>Mollusca</taxon>
        <taxon>Bivalvia</taxon>
        <taxon>Autobranchia</taxon>
        <taxon>Pteriomorphia</taxon>
        <taxon>Pectinida</taxon>
        <taxon>Pectinoidea</taxon>
        <taxon>Pectinidae</taxon>
        <taxon>Mizuhopecten</taxon>
    </lineage>
</organism>
<comment type="pathway">
    <text evidence="3">Sphingolipid metabolism.</text>
</comment>
<dbReference type="InterPro" id="IPR001356">
    <property type="entry name" value="HD"/>
</dbReference>
<feature type="transmembrane region" description="Helical" evidence="15">
    <location>
        <begin position="42"/>
        <end position="60"/>
    </location>
</feature>
<keyword evidence="11 13" id="KW-0238">DNA-binding</keyword>
<feature type="domain" description="Homeobox" evidence="16">
    <location>
        <begin position="77"/>
        <end position="127"/>
    </location>
</feature>
<evidence type="ECO:0000256" key="15">
    <source>
        <dbReference type="SAM" id="Phobius"/>
    </source>
</evidence>
<dbReference type="InterPro" id="IPR009057">
    <property type="entry name" value="Homeodomain-like_sf"/>
</dbReference>
<keyword evidence="4" id="KW-0808">Transferase</keyword>
<keyword evidence="7 15" id="KW-1133">Transmembrane helix</keyword>
<comment type="pathway">
    <text evidence="2">Lipid metabolism; sphingolipid metabolism.</text>
</comment>
<evidence type="ECO:0000256" key="11">
    <source>
        <dbReference type="PROSITE-ProRule" id="PRU00108"/>
    </source>
</evidence>
<evidence type="ECO:0000313" key="18">
    <source>
        <dbReference type="EMBL" id="OWF56266.1"/>
    </source>
</evidence>
<keyword evidence="11 13" id="KW-0371">Homeobox</keyword>
<comment type="catalytic activity">
    <reaction evidence="10">
        <text>sphinganine + octadecanoyl-CoA = N-(octadecanoyl)-sphinganine + CoA + H(+)</text>
        <dbReference type="Rhea" id="RHEA:36547"/>
        <dbReference type="ChEBI" id="CHEBI:15378"/>
        <dbReference type="ChEBI" id="CHEBI:57287"/>
        <dbReference type="ChEBI" id="CHEBI:57394"/>
        <dbReference type="ChEBI" id="CHEBI:57817"/>
        <dbReference type="ChEBI" id="CHEBI:67033"/>
    </reaction>
    <physiologicalReaction direction="left-to-right" evidence="10">
        <dbReference type="Rhea" id="RHEA:36548"/>
    </physiologicalReaction>
</comment>
<feature type="DNA-binding region" description="Homeobox" evidence="11">
    <location>
        <begin position="79"/>
        <end position="128"/>
    </location>
</feature>
<dbReference type="OrthoDB" id="537032at2759"/>
<dbReference type="SMART" id="SM00724">
    <property type="entry name" value="TLC"/>
    <property type="match status" value="1"/>
</dbReference>
<name>A0A210R5Q5_MIZYE</name>
<keyword evidence="9 12" id="KW-0472">Membrane</keyword>
<evidence type="ECO:0000256" key="6">
    <source>
        <dbReference type="ARBA" id="ARBA00022824"/>
    </source>
</evidence>
<dbReference type="AlphaFoldDB" id="A0A210R5Q5"/>
<dbReference type="PANTHER" id="PTHR12560">
    <property type="entry name" value="LONGEVITY ASSURANCE FACTOR 1 LAG1"/>
    <property type="match status" value="1"/>
</dbReference>
<feature type="transmembrane region" description="Helical" evidence="15">
    <location>
        <begin position="139"/>
        <end position="158"/>
    </location>
</feature>
<dbReference type="GO" id="GO:0046513">
    <property type="term" value="P:ceramide biosynthetic process"/>
    <property type="evidence" value="ECO:0007669"/>
    <property type="project" value="InterPro"/>
</dbReference>
<evidence type="ECO:0000313" key="19">
    <source>
        <dbReference type="Proteomes" id="UP000242188"/>
    </source>
</evidence>
<evidence type="ECO:0000256" key="14">
    <source>
        <dbReference type="SAM" id="MobiDB-lite"/>
    </source>
</evidence>
<evidence type="ECO:0000256" key="7">
    <source>
        <dbReference type="ARBA" id="ARBA00022989"/>
    </source>
</evidence>
<evidence type="ECO:0000256" key="9">
    <source>
        <dbReference type="ARBA" id="ARBA00023136"/>
    </source>
</evidence>
<dbReference type="InterPro" id="IPR016439">
    <property type="entry name" value="Lag1/Lac1-like"/>
</dbReference>
<dbReference type="STRING" id="6573.A0A210R5Q5"/>
<proteinExistence type="predicted"/>
<dbReference type="GO" id="GO:0005634">
    <property type="term" value="C:nucleus"/>
    <property type="evidence" value="ECO:0007669"/>
    <property type="project" value="UniProtKB-SubCell"/>
</dbReference>
<keyword evidence="19" id="KW-1185">Reference proteome</keyword>